<dbReference type="Proteomes" id="UP001268256">
    <property type="component" value="Unassembled WGS sequence"/>
</dbReference>
<evidence type="ECO:0000256" key="1">
    <source>
        <dbReference type="ARBA" id="ARBA00022679"/>
    </source>
</evidence>
<dbReference type="EC" id="2.1.-.-" evidence="3"/>
<dbReference type="RefSeq" id="WP_322877406.1">
    <property type="nucleotide sequence ID" value="NZ_JAVMIP010000003.1"/>
</dbReference>
<protein>
    <submittedName>
        <fullName evidence="3">Class I SAM-dependent methyltransferase</fullName>
        <ecNumber evidence="3">2.1.-.-</ecNumber>
    </submittedName>
</protein>
<dbReference type="PANTHER" id="PTHR43861">
    <property type="entry name" value="TRANS-ACONITATE 2-METHYLTRANSFERASE-RELATED"/>
    <property type="match status" value="1"/>
</dbReference>
<keyword evidence="1 3" id="KW-0808">Transferase</keyword>
<keyword evidence="4" id="KW-1185">Reference proteome</keyword>
<dbReference type="GO" id="GO:0008168">
    <property type="term" value="F:methyltransferase activity"/>
    <property type="evidence" value="ECO:0007669"/>
    <property type="project" value="UniProtKB-KW"/>
</dbReference>
<dbReference type="Pfam" id="PF13649">
    <property type="entry name" value="Methyltransf_25"/>
    <property type="match status" value="1"/>
</dbReference>
<reference evidence="4" key="1">
    <citation type="submission" date="2023-07" db="EMBL/GenBank/DDBJ databases">
        <authorList>
            <person name="Luz R."/>
            <person name="Cordeiro R."/>
            <person name="Fonseca A."/>
            <person name="Goncalves V."/>
        </authorList>
    </citation>
    <scope>NUCLEOTIDE SEQUENCE [LARGE SCALE GENOMIC DNA]</scope>
    <source>
        <strain evidence="4">BACA0444</strain>
    </source>
</reference>
<dbReference type="EMBL" id="JAVMIP010000003">
    <property type="protein sequence ID" value="MDS3860118.1"/>
    <property type="molecule type" value="Genomic_DNA"/>
</dbReference>
<dbReference type="Gene3D" id="3.40.50.150">
    <property type="entry name" value="Vaccinia Virus protein VP39"/>
    <property type="match status" value="1"/>
</dbReference>
<evidence type="ECO:0000313" key="3">
    <source>
        <dbReference type="EMBL" id="MDS3860118.1"/>
    </source>
</evidence>
<dbReference type="GO" id="GO:0032259">
    <property type="term" value="P:methylation"/>
    <property type="evidence" value="ECO:0007669"/>
    <property type="project" value="UniProtKB-KW"/>
</dbReference>
<comment type="caution">
    <text evidence="3">The sequence shown here is derived from an EMBL/GenBank/DDBJ whole genome shotgun (WGS) entry which is preliminary data.</text>
</comment>
<gene>
    <name evidence="3" type="ORF">RIF25_04795</name>
</gene>
<dbReference type="CDD" id="cd02440">
    <property type="entry name" value="AdoMet_MTases"/>
    <property type="match status" value="1"/>
</dbReference>
<evidence type="ECO:0000313" key="4">
    <source>
        <dbReference type="Proteomes" id="UP001268256"/>
    </source>
</evidence>
<keyword evidence="3" id="KW-0489">Methyltransferase</keyword>
<proteinExistence type="predicted"/>
<sequence>MMKVTGLGKTPVEVGAFFSDTWRTYQKILQHNHMHHRELYHLVHQELLNAPPGLEILDLGCGDASYTAQALAGISFSHYIGVDLSTVALGIAAENFAQLPGRAEFITANFVDYVQACSHQFDLILMSFSLHHLTYGDKDQFLGQLRRVLRPGGIFLMIDVLREEGESLADYYQRYIGQAHRNQWKLNPEEFVAMSEHITTSDLPDSAAAIIGLGQSHGFKEINCLFLHPDTTIGLIKFQG</sequence>
<evidence type="ECO:0000259" key="2">
    <source>
        <dbReference type="Pfam" id="PF13649"/>
    </source>
</evidence>
<accession>A0AAE4FPX6</accession>
<dbReference type="InterPro" id="IPR041698">
    <property type="entry name" value="Methyltransf_25"/>
</dbReference>
<name>A0AAE4FPX6_9CYAN</name>
<organism evidence="3 4">
    <name type="scientific">Pseudocalidococcus azoricus BACA0444</name>
    <dbReference type="NCBI Taxonomy" id="2918990"/>
    <lineage>
        <taxon>Bacteria</taxon>
        <taxon>Bacillati</taxon>
        <taxon>Cyanobacteriota</taxon>
        <taxon>Cyanophyceae</taxon>
        <taxon>Acaryochloridales</taxon>
        <taxon>Thermosynechococcaceae</taxon>
        <taxon>Pseudocalidococcus</taxon>
        <taxon>Pseudocalidococcus azoricus</taxon>
    </lineage>
</organism>
<dbReference type="AlphaFoldDB" id="A0AAE4FPX6"/>
<feature type="domain" description="Methyltransferase" evidence="2">
    <location>
        <begin position="56"/>
        <end position="153"/>
    </location>
</feature>
<dbReference type="InterPro" id="IPR029063">
    <property type="entry name" value="SAM-dependent_MTases_sf"/>
</dbReference>
<dbReference type="SUPFAM" id="SSF53335">
    <property type="entry name" value="S-adenosyl-L-methionine-dependent methyltransferases"/>
    <property type="match status" value="1"/>
</dbReference>